<dbReference type="PANTHER" id="PTHR11358">
    <property type="entry name" value="ARGINASE/AGMATINASE"/>
    <property type="match status" value="1"/>
</dbReference>
<reference evidence="7 8" key="1">
    <citation type="submission" date="2017-04" db="EMBL/GenBank/DDBJ databases">
        <authorList>
            <person name="Afonso C.L."/>
            <person name="Miller P.J."/>
            <person name="Scott M.A."/>
            <person name="Spackman E."/>
            <person name="Goraichik I."/>
            <person name="Dimitrov K.M."/>
            <person name="Suarez D.L."/>
            <person name="Swayne D.E."/>
        </authorList>
    </citation>
    <scope>NUCLEOTIDE SEQUENCE [LARGE SCALE GENOMIC DNA]</scope>
    <source>
        <strain evidence="7 8">DSM 13146</strain>
    </source>
</reference>
<dbReference type="SUPFAM" id="SSF109604">
    <property type="entry name" value="HD-domain/PDEase-like"/>
    <property type="match status" value="1"/>
</dbReference>
<dbReference type="GO" id="GO:0008783">
    <property type="term" value="F:agmatinase activity"/>
    <property type="evidence" value="ECO:0007669"/>
    <property type="project" value="TreeGrafter"/>
</dbReference>
<dbReference type="InterPro" id="IPR020855">
    <property type="entry name" value="Ureohydrolase_Mn_BS"/>
</dbReference>
<dbReference type="PROSITE" id="PS51409">
    <property type="entry name" value="ARGINASE_2"/>
    <property type="match status" value="1"/>
</dbReference>
<protein>
    <submittedName>
        <fullName evidence="7">Agmatinase</fullName>
    </submittedName>
</protein>
<evidence type="ECO:0000313" key="8">
    <source>
        <dbReference type="Proteomes" id="UP000192783"/>
    </source>
</evidence>
<dbReference type="PROSITE" id="PS01053">
    <property type="entry name" value="ARGINASE_1"/>
    <property type="match status" value="1"/>
</dbReference>
<gene>
    <name evidence="7" type="ORF">SAMN02746041_01596</name>
</gene>
<organism evidence="7 8">
    <name type="scientific">Desulfacinum hydrothermale DSM 13146</name>
    <dbReference type="NCBI Taxonomy" id="1121390"/>
    <lineage>
        <taxon>Bacteria</taxon>
        <taxon>Pseudomonadati</taxon>
        <taxon>Thermodesulfobacteriota</taxon>
        <taxon>Syntrophobacteria</taxon>
        <taxon>Syntrophobacterales</taxon>
        <taxon>Syntrophobacteraceae</taxon>
        <taxon>Desulfacinum</taxon>
    </lineage>
</organism>
<evidence type="ECO:0000259" key="6">
    <source>
        <dbReference type="SMART" id="SM00471"/>
    </source>
</evidence>
<dbReference type="AlphaFoldDB" id="A0A1W1XGM9"/>
<dbReference type="Pfam" id="PF00491">
    <property type="entry name" value="Arginase"/>
    <property type="match status" value="1"/>
</dbReference>
<evidence type="ECO:0000256" key="3">
    <source>
        <dbReference type="ARBA" id="ARBA00022801"/>
    </source>
</evidence>
<sequence>MRVGRDALGGQGNTERRESRHGVKHQFAALSQRFRDALGAAFDYHHRQVRKGSHVPYVSHLLAVGGLVLENGGDEDVAVAALLHDAAEDQGGEDTLEAIRVRFGERVAGLVRACSDCLQSPKPPWRERKEAYLARLETAPADAVLITLADKVHNARTIVADLEREGASVWTRFRGGKSGTLWYYKSLVHCFRRRGRFAPLVRELTWLVHRLQQLGARVTVLGVPFDAHSSHRRGPALAPGRIREALHSGSMNLTAESGLDLRTCDGWADAGDLSFSRTDSMVEKVQEAVAAIVKRGGSVLALGGDHSITVPVVRAVAAHHGPLNILHLDAHPDLYPALDGNPMSHGSPFARILEEGLAQRLVQVGIRTMNAEQKRVAERYGVEVLPSDRWRGPQPMAFEGPVYLSLDVDCLDPAYAPGVSHHEPGGLSPRDVMDLIAGIRGRLVGADLVEINPERDPLGITAAVGAKLLKEILARMLTQAEGS</sequence>
<dbReference type="SMART" id="SM00471">
    <property type="entry name" value="HDc"/>
    <property type="match status" value="1"/>
</dbReference>
<dbReference type="STRING" id="1121390.SAMN02746041_01596"/>
<evidence type="ECO:0000256" key="1">
    <source>
        <dbReference type="ARBA" id="ARBA00009227"/>
    </source>
</evidence>
<dbReference type="EMBL" id="FWXF01000007">
    <property type="protein sequence ID" value="SMC22932.1"/>
    <property type="molecule type" value="Genomic_DNA"/>
</dbReference>
<evidence type="ECO:0000313" key="7">
    <source>
        <dbReference type="EMBL" id="SMC22932.1"/>
    </source>
</evidence>
<comment type="similarity">
    <text evidence="1">Belongs to the arginase family. Agmatinase subfamily.</text>
</comment>
<dbReference type="InterPro" id="IPR003607">
    <property type="entry name" value="HD/PDEase_dom"/>
</dbReference>
<dbReference type="PANTHER" id="PTHR11358:SF26">
    <property type="entry name" value="GUANIDINO ACID HYDROLASE, MITOCHONDRIAL"/>
    <property type="match status" value="1"/>
</dbReference>
<dbReference type="InterPro" id="IPR023696">
    <property type="entry name" value="Ureohydrolase_dom_sf"/>
</dbReference>
<evidence type="ECO:0000256" key="4">
    <source>
        <dbReference type="RuleBase" id="RU003684"/>
    </source>
</evidence>
<dbReference type="OrthoDB" id="9789727at2"/>
<dbReference type="GO" id="GO:0033389">
    <property type="term" value="P:putrescine biosynthetic process from arginine, via agmatine"/>
    <property type="evidence" value="ECO:0007669"/>
    <property type="project" value="TreeGrafter"/>
</dbReference>
<evidence type="ECO:0000256" key="5">
    <source>
        <dbReference type="SAM" id="MobiDB-lite"/>
    </source>
</evidence>
<feature type="region of interest" description="Disordered" evidence="5">
    <location>
        <begin position="1"/>
        <end position="23"/>
    </location>
</feature>
<dbReference type="SUPFAM" id="SSF52768">
    <property type="entry name" value="Arginase/deacetylase"/>
    <property type="match status" value="1"/>
</dbReference>
<dbReference type="InterPro" id="IPR005925">
    <property type="entry name" value="Agmatinase-rel"/>
</dbReference>
<keyword evidence="3 4" id="KW-0378">Hydrolase</keyword>
<dbReference type="GO" id="GO:0046872">
    <property type="term" value="F:metal ion binding"/>
    <property type="evidence" value="ECO:0007669"/>
    <property type="project" value="UniProtKB-KW"/>
</dbReference>
<dbReference type="Proteomes" id="UP000192783">
    <property type="component" value="Unassembled WGS sequence"/>
</dbReference>
<name>A0A1W1XGM9_9BACT</name>
<dbReference type="InterPro" id="IPR006035">
    <property type="entry name" value="Ureohydrolase"/>
</dbReference>
<keyword evidence="8" id="KW-1185">Reference proteome</keyword>
<accession>A0A1W1XGM9</accession>
<dbReference type="NCBIfam" id="TIGR01230">
    <property type="entry name" value="agmatinase"/>
    <property type="match status" value="1"/>
</dbReference>
<feature type="domain" description="HD/PDEase" evidence="6">
    <location>
        <begin position="53"/>
        <end position="164"/>
    </location>
</feature>
<proteinExistence type="inferred from homology"/>
<dbReference type="Gene3D" id="1.10.3210.10">
    <property type="entry name" value="Hypothetical protein af1432"/>
    <property type="match status" value="1"/>
</dbReference>
<keyword evidence="2" id="KW-0479">Metal-binding</keyword>
<dbReference type="Pfam" id="PF13328">
    <property type="entry name" value="HD_4"/>
    <property type="match status" value="1"/>
</dbReference>
<evidence type="ECO:0000256" key="2">
    <source>
        <dbReference type="ARBA" id="ARBA00022723"/>
    </source>
</evidence>
<dbReference type="CDD" id="cd11593">
    <property type="entry name" value="Agmatinase-like_2"/>
    <property type="match status" value="1"/>
</dbReference>
<dbReference type="Gene3D" id="3.40.800.10">
    <property type="entry name" value="Ureohydrolase domain"/>
    <property type="match status" value="1"/>
</dbReference>